<name>M1DTQ6_SOLTU</name>
<sequence>MERGLEVSIEERFGVDALAAVMMNFDGYGIEDYDELVAALDRFEFRSKPKRLELDMKNRDSPPDMNTRRANARRMEGDNMNKEAHQANQALINPSAMSDVEVRSAFQMLAQAMTTQAQAMTTQAQAVMAQANRDVVTREFGCFKG</sequence>
<reference evidence="1" key="2">
    <citation type="submission" date="2015-06" db="UniProtKB">
        <authorList>
            <consortium name="EnsemblPlants"/>
        </authorList>
    </citation>
    <scope>IDENTIFICATION</scope>
    <source>
        <strain evidence="1">DM1-3 516 R44</strain>
    </source>
</reference>
<dbReference type="PaxDb" id="4113-PGSC0003DMT400094241"/>
<reference evidence="2" key="1">
    <citation type="journal article" date="2011" name="Nature">
        <title>Genome sequence and analysis of the tuber crop potato.</title>
        <authorList>
            <consortium name="The Potato Genome Sequencing Consortium"/>
        </authorList>
    </citation>
    <scope>NUCLEOTIDE SEQUENCE [LARGE SCALE GENOMIC DNA]</scope>
    <source>
        <strain evidence="2">cv. DM1-3 516 R44</strain>
    </source>
</reference>
<keyword evidence="2" id="KW-1185">Reference proteome</keyword>
<dbReference type="Gramene" id="PGSC0003DMT400094241">
    <property type="protein sequence ID" value="PGSC0003DMT400094241"/>
    <property type="gene ID" value="PGSC0003DMG400043812"/>
</dbReference>
<organism evidence="1 2">
    <name type="scientific">Solanum tuberosum</name>
    <name type="common">Potato</name>
    <dbReference type="NCBI Taxonomy" id="4113"/>
    <lineage>
        <taxon>Eukaryota</taxon>
        <taxon>Viridiplantae</taxon>
        <taxon>Streptophyta</taxon>
        <taxon>Embryophyta</taxon>
        <taxon>Tracheophyta</taxon>
        <taxon>Spermatophyta</taxon>
        <taxon>Magnoliopsida</taxon>
        <taxon>eudicotyledons</taxon>
        <taxon>Gunneridae</taxon>
        <taxon>Pentapetalae</taxon>
        <taxon>asterids</taxon>
        <taxon>lamiids</taxon>
        <taxon>Solanales</taxon>
        <taxon>Solanaceae</taxon>
        <taxon>Solanoideae</taxon>
        <taxon>Solaneae</taxon>
        <taxon>Solanum</taxon>
    </lineage>
</organism>
<protein>
    <submittedName>
        <fullName evidence="1">Integrase core domain containing protein</fullName>
    </submittedName>
</protein>
<dbReference type="InParanoid" id="M1DTQ6"/>
<dbReference type="EnsemblPlants" id="PGSC0003DMT400094241">
    <property type="protein sequence ID" value="PGSC0003DMT400094241"/>
    <property type="gene ID" value="PGSC0003DMG400043812"/>
</dbReference>
<evidence type="ECO:0000313" key="2">
    <source>
        <dbReference type="Proteomes" id="UP000011115"/>
    </source>
</evidence>
<dbReference type="AlphaFoldDB" id="M1DTQ6"/>
<proteinExistence type="predicted"/>
<accession>M1DTQ6</accession>
<evidence type="ECO:0000313" key="1">
    <source>
        <dbReference type="EnsemblPlants" id="PGSC0003DMT400094241"/>
    </source>
</evidence>
<dbReference type="Proteomes" id="UP000011115">
    <property type="component" value="Unassembled WGS sequence"/>
</dbReference>
<dbReference type="HOGENOM" id="CLU_1790284_0_0_1"/>